<dbReference type="InterPro" id="IPR043162">
    <property type="entry name" value="DOCK_C_lobe_C"/>
</dbReference>
<dbReference type="PANTHER" id="PTHR45653:SF10">
    <property type="entry name" value="MYOBLAST CITY, ISOFORM B"/>
    <property type="match status" value="1"/>
</dbReference>
<dbReference type="Pfam" id="PF23554">
    <property type="entry name" value="TPR_DOCK"/>
    <property type="match status" value="1"/>
</dbReference>
<dbReference type="PROSITE" id="PS50002">
    <property type="entry name" value="SH3"/>
    <property type="match status" value="1"/>
</dbReference>
<keyword evidence="7" id="KW-1185">Reference proteome</keyword>
<evidence type="ECO:0000256" key="1">
    <source>
        <dbReference type="ARBA" id="ARBA00022443"/>
    </source>
</evidence>
<keyword evidence="1 2" id="KW-0728">SH3 domain</keyword>
<sequence>MTSWKKYEATGIAIFPYASQEPFHLKLQSGDQLEISEKCGEWVKARCVTSSCIGICPLNRIQLYQSKDKKHRESDDDDDSDHNSQDSFDLLSFESKNLFKYIFSRVICQTRHADENDAHILNQIMKAISFLHISNDGKTKIEQSQRPQIAECLDNIRESIQLNKLERGLNSNVLRTHDITEKIFPSKAPPKVVKMTASYDTQIQISVFFSINYKEDLRISFRLYSLSKKEIISAPADVFLRKNSNKEQRIKFINVNANLSDDLILISRVMVNYRMAEKKAEKGLILSEYIGVGAQKLNFSKDNNETEINFQLYKGINEVLPSDIAPKLLDSKDNRTDIIKVDDFPKMTIKYSLEKTVDAALNADRNDLIPTIKLPHNMTPDFSINRLYVHINKLKHKSKKKKTRINLRVLDKSQGKFIECFLNTQDRTLFPTVVQKGILQMPIDEIAEITFPTECDINNLYIIFEVIRIISDGTTHLSSFSIWKITGDDGLIRLPPFGKEEVLILRKPDPPNMNASNFTAFIEAHPKWQEDPTASDVSVKFNLCSTIISSEPAIYKIIHWEQYESEVALANFKLAQIDDDIFSVFLLQILHNIFEIILSDKDDLTKAGFIYFIQTLSIIDRNMRSSGQLKILFDYFVDNCFTPERPEYANIYSHLFQYIISALPDHVTNKLEGEADTSCKDCCRCLSYILSLISSSLKLNKEVDGELNDKQFQKDIENIFIRLAIIIQMNTPMMKVSQTFVCRAFSTLCDIISSSFSNDELLSLVLNFFKQVESALYQNDNNMVYLILGLIDTQLFANEENRKELMPIVIKHVMTMPKQSDKNEDQKAKQQAGKIEEKYMSDRFDIVRASFFVLMKTSSCLPVAIAPLSEFVEKLIPKSLKAVPIESNKNQYFFDLIYIYFCNTKTIEDLILSNENKLTFFNNLLDMIQEIVKSTPPSYIFYICTITFIKLVSFSSKEQFHFLHQQVDKLIDLISSFYNVFLKASNAIKEYDRPFYSRIYLTDLEPIAALLPQLLNSVPEESRFNSSVILPLFHFYVNQPDEKTRKSVTHGFYLLLQSDYKQSKNFTRSENASIPALDKVSGYENMLDLKILIKDTKEKFSQTDQQNEVVKSFFKRLDELLTYMRDLGSLPNEHLYEDERATAILSVLDACQKENMFLIPHFTSKLYELHMMMGNKTEAAEALMECARFLSWDDHTAVAEGHGQPEQEKRERKRKIMHEAVNLFMQTQFFERALDVLGQLEEFYKNIEICYEDLSKVYKLESDCYDSICNQERNILNRFYGVRFYGAKFSEYFKDTLFIYRRDGFFMNDKMMMNLKEKFPDAEVSPKAPTEDALKNNNDLQYIHVFNMKPKDMETFDPYMPPSDLMVKSCCDMSEFYSEAPVRIKRGLNEFAEWHRHIYRYQTQRNLQGVVRRLPVTMTSDLIIMHPIECAIFDTNAKTIELMQKASMYWRCLRYNLKFNQVAVSSFSMLVSGIVNAAVNGGTKVFQELFLESELKDEPINAKFAQKLRESFMDQLKAVNFAIKVHERVMSEQYQGLHDNILESFEEMKKSMETAIGVVDLDQPPTFGEIPSTEFFKDLPKPAIAQIQAHETQMLQLINQPLQVQQQQALQQLSNDLL</sequence>
<dbReference type="InterPro" id="IPR027357">
    <property type="entry name" value="DOCKER_dom"/>
</dbReference>
<dbReference type="EMBL" id="JAPFFF010000014">
    <property type="protein sequence ID" value="KAK8870330.1"/>
    <property type="molecule type" value="Genomic_DNA"/>
</dbReference>
<protein>
    <recommendedName>
        <fullName evidence="8">SH3 domain-containing protein</fullName>
    </recommendedName>
</protein>
<dbReference type="InterPro" id="IPR056372">
    <property type="entry name" value="TPR_DOCK"/>
</dbReference>
<organism evidence="6 7">
    <name type="scientific">Tritrichomonas musculus</name>
    <dbReference type="NCBI Taxonomy" id="1915356"/>
    <lineage>
        <taxon>Eukaryota</taxon>
        <taxon>Metamonada</taxon>
        <taxon>Parabasalia</taxon>
        <taxon>Tritrichomonadida</taxon>
        <taxon>Tritrichomonadidae</taxon>
        <taxon>Tritrichomonas</taxon>
    </lineage>
</organism>
<feature type="domain" description="DOCKER" evidence="5">
    <location>
        <begin position="1150"/>
        <end position="1561"/>
    </location>
</feature>
<dbReference type="InterPro" id="IPR043161">
    <property type="entry name" value="DOCK_C_lobe_A"/>
</dbReference>
<dbReference type="SUPFAM" id="SSF50044">
    <property type="entry name" value="SH3-domain"/>
    <property type="match status" value="1"/>
</dbReference>
<dbReference type="Gene3D" id="1.20.58.740">
    <property type="match status" value="1"/>
</dbReference>
<reference evidence="6 7" key="1">
    <citation type="submission" date="2024-04" db="EMBL/GenBank/DDBJ databases">
        <title>Tritrichomonas musculus Genome.</title>
        <authorList>
            <person name="Alves-Ferreira E."/>
            <person name="Grigg M."/>
            <person name="Lorenzi H."/>
            <person name="Galac M."/>
        </authorList>
    </citation>
    <scope>NUCLEOTIDE SEQUENCE [LARGE SCALE GENOMIC DNA]</scope>
    <source>
        <strain evidence="6 7">EAF2021</strain>
    </source>
</reference>
<name>A0ABR2IYI8_9EUKA</name>
<evidence type="ECO:0000259" key="4">
    <source>
        <dbReference type="PROSITE" id="PS50002"/>
    </source>
</evidence>
<feature type="domain" description="SH3" evidence="4">
    <location>
        <begin position="6"/>
        <end position="66"/>
    </location>
</feature>
<evidence type="ECO:0000256" key="2">
    <source>
        <dbReference type="PROSITE-ProRule" id="PRU00192"/>
    </source>
</evidence>
<comment type="caution">
    <text evidence="6">The sequence shown here is derived from an EMBL/GenBank/DDBJ whole genome shotgun (WGS) entry which is preliminary data.</text>
</comment>
<dbReference type="PANTHER" id="PTHR45653">
    <property type="entry name" value="DEDICATOR OF CYTOKINESIS"/>
    <property type="match status" value="1"/>
</dbReference>
<dbReference type="PROSITE" id="PS51651">
    <property type="entry name" value="DOCKER"/>
    <property type="match status" value="1"/>
</dbReference>
<dbReference type="Pfam" id="PF00018">
    <property type="entry name" value="SH3_1"/>
    <property type="match status" value="1"/>
</dbReference>
<proteinExistence type="inferred from homology"/>
<dbReference type="InterPro" id="IPR036028">
    <property type="entry name" value="SH3-like_dom_sf"/>
</dbReference>
<evidence type="ECO:0008006" key="8">
    <source>
        <dbReference type="Google" id="ProtNLM"/>
    </source>
</evidence>
<dbReference type="Gene3D" id="2.30.30.40">
    <property type="entry name" value="SH3 Domains"/>
    <property type="match status" value="1"/>
</dbReference>
<dbReference type="InterPro" id="IPR001452">
    <property type="entry name" value="SH3_domain"/>
</dbReference>
<dbReference type="CDD" id="cd11684">
    <property type="entry name" value="DHR2_DOCK"/>
    <property type="match status" value="1"/>
</dbReference>
<evidence type="ECO:0000259" key="5">
    <source>
        <dbReference type="PROSITE" id="PS51651"/>
    </source>
</evidence>
<dbReference type="Pfam" id="PF20421">
    <property type="entry name" value="DHR-2_Lobe_C"/>
    <property type="match status" value="1"/>
</dbReference>
<dbReference type="SMART" id="SM00326">
    <property type="entry name" value="SH3"/>
    <property type="match status" value="1"/>
</dbReference>
<comment type="similarity">
    <text evidence="3">Belongs to the DOCK family.</text>
</comment>
<dbReference type="InterPro" id="IPR026791">
    <property type="entry name" value="DOCK"/>
</dbReference>
<dbReference type="Gene3D" id="1.25.40.410">
    <property type="match status" value="1"/>
</dbReference>
<evidence type="ECO:0000256" key="3">
    <source>
        <dbReference type="PROSITE-ProRule" id="PRU00984"/>
    </source>
</evidence>
<dbReference type="InterPro" id="IPR046773">
    <property type="entry name" value="DOCKER_Lobe_C"/>
</dbReference>
<evidence type="ECO:0000313" key="6">
    <source>
        <dbReference type="EMBL" id="KAK8870330.1"/>
    </source>
</evidence>
<evidence type="ECO:0000313" key="7">
    <source>
        <dbReference type="Proteomes" id="UP001470230"/>
    </source>
</evidence>
<dbReference type="Proteomes" id="UP001470230">
    <property type="component" value="Unassembled WGS sequence"/>
</dbReference>
<gene>
    <name evidence="6" type="ORF">M9Y10_008210</name>
</gene>
<accession>A0ABR2IYI8</accession>